<evidence type="ECO:0000313" key="3">
    <source>
        <dbReference type="Proteomes" id="UP000313359"/>
    </source>
</evidence>
<proteinExistence type="predicted"/>
<organism evidence="2 3">
    <name type="scientific">Lentinus tigrinus ALCF2SS1-6</name>
    <dbReference type="NCBI Taxonomy" id="1328759"/>
    <lineage>
        <taxon>Eukaryota</taxon>
        <taxon>Fungi</taxon>
        <taxon>Dikarya</taxon>
        <taxon>Basidiomycota</taxon>
        <taxon>Agaricomycotina</taxon>
        <taxon>Agaricomycetes</taxon>
        <taxon>Polyporales</taxon>
        <taxon>Polyporaceae</taxon>
        <taxon>Lentinus</taxon>
    </lineage>
</organism>
<gene>
    <name evidence="2" type="ORF">L227DRAFT_565650</name>
</gene>
<evidence type="ECO:0000313" key="2">
    <source>
        <dbReference type="EMBL" id="RPD57137.1"/>
    </source>
</evidence>
<dbReference type="EMBL" id="ML122283">
    <property type="protein sequence ID" value="RPD57137.1"/>
    <property type="molecule type" value="Genomic_DNA"/>
</dbReference>
<feature type="region of interest" description="Disordered" evidence="1">
    <location>
        <begin position="153"/>
        <end position="174"/>
    </location>
</feature>
<keyword evidence="3" id="KW-1185">Reference proteome</keyword>
<feature type="region of interest" description="Disordered" evidence="1">
    <location>
        <begin position="262"/>
        <end position="281"/>
    </location>
</feature>
<dbReference type="Proteomes" id="UP000313359">
    <property type="component" value="Unassembled WGS sequence"/>
</dbReference>
<name>A0A5C2S148_9APHY</name>
<reference evidence="2" key="1">
    <citation type="journal article" date="2018" name="Genome Biol. Evol.">
        <title>Genomics and development of Lentinus tigrinus, a white-rot wood-decaying mushroom with dimorphic fruiting bodies.</title>
        <authorList>
            <person name="Wu B."/>
            <person name="Xu Z."/>
            <person name="Knudson A."/>
            <person name="Carlson A."/>
            <person name="Chen N."/>
            <person name="Kovaka S."/>
            <person name="LaButti K."/>
            <person name="Lipzen A."/>
            <person name="Pennachio C."/>
            <person name="Riley R."/>
            <person name="Schakwitz W."/>
            <person name="Umezawa K."/>
            <person name="Ohm R.A."/>
            <person name="Grigoriev I.V."/>
            <person name="Nagy L.G."/>
            <person name="Gibbons J."/>
            <person name="Hibbett D."/>
        </authorList>
    </citation>
    <scope>NUCLEOTIDE SEQUENCE [LARGE SCALE GENOMIC DNA]</scope>
    <source>
        <strain evidence="2">ALCF2SS1-6</strain>
    </source>
</reference>
<evidence type="ECO:0000256" key="1">
    <source>
        <dbReference type="SAM" id="MobiDB-lite"/>
    </source>
</evidence>
<protein>
    <submittedName>
        <fullName evidence="2">Uncharacterized protein</fullName>
    </submittedName>
</protein>
<dbReference type="AlphaFoldDB" id="A0A5C2S148"/>
<sequence length="306" mass="34680">MSPRPRWTLHRPAYLHHWHLDGHRYQCRPRPSSELRPRRSALLKFEPCLQLYLLVRVLVPATALALDSAHPVVLQALPPPTEPEPLPPERGDPSHIGYDGMYCDLSRARERGPSLIAQRGRAVVLCTPSEAKDASQDGREFQAFTMGDVGQAEMGQRGRMQRRSAQRGRPSISVGRSGLWNEVEAPEGRELGWHGHGAREWGERVGILGRKAESPLCGGNEEDELVRSIYKRRMQGLALLGLLLRQKNNLYSNVRERWRTMGFEPSGPARANTRNPSTDKMDENISQCEDVLPYLWRDIGDIEYGR</sequence>
<accession>A0A5C2S148</accession>